<dbReference type="Pfam" id="PF09424">
    <property type="entry name" value="YqeY"/>
    <property type="match status" value="1"/>
</dbReference>
<evidence type="ECO:0000313" key="3">
    <source>
        <dbReference type="Proteomes" id="UP000799437"/>
    </source>
</evidence>
<dbReference type="AlphaFoldDB" id="A0A6A6WLP1"/>
<sequence length="188" mass="20414">MATRRIYLLTRPHIHTGQSSICLSPRTQIAVQSRHNSTISSPVLSRLRPDLKKAMQNKDKTRLNVLRGILASVNDASKIGKPVENDAALLALFKQEIKMVTSAKAEALQAGRTDLVEKQDETISVLKEYSGMVSLVSEDEIRAVVTEVVQELGKGAHVGSMIGKAKEKLSGRAVEMSDVAKAIKAVIS</sequence>
<dbReference type="GO" id="GO:0016884">
    <property type="term" value="F:carbon-nitrogen ligase activity, with glutamine as amido-N-donor"/>
    <property type="evidence" value="ECO:0007669"/>
    <property type="project" value="UniProtKB-UniRule"/>
</dbReference>
<reference evidence="2" key="1">
    <citation type="journal article" date="2020" name="Stud. Mycol.">
        <title>101 Dothideomycetes genomes: a test case for predicting lifestyles and emergence of pathogens.</title>
        <authorList>
            <person name="Haridas S."/>
            <person name="Albert R."/>
            <person name="Binder M."/>
            <person name="Bloem J."/>
            <person name="Labutti K."/>
            <person name="Salamov A."/>
            <person name="Andreopoulos B."/>
            <person name="Baker S."/>
            <person name="Barry K."/>
            <person name="Bills G."/>
            <person name="Bluhm B."/>
            <person name="Cannon C."/>
            <person name="Castanera R."/>
            <person name="Culley D."/>
            <person name="Daum C."/>
            <person name="Ezra D."/>
            <person name="Gonzalez J."/>
            <person name="Henrissat B."/>
            <person name="Kuo A."/>
            <person name="Liang C."/>
            <person name="Lipzen A."/>
            <person name="Lutzoni F."/>
            <person name="Magnuson J."/>
            <person name="Mondo S."/>
            <person name="Nolan M."/>
            <person name="Ohm R."/>
            <person name="Pangilinan J."/>
            <person name="Park H.-J."/>
            <person name="Ramirez L."/>
            <person name="Alfaro M."/>
            <person name="Sun H."/>
            <person name="Tritt A."/>
            <person name="Yoshinaga Y."/>
            <person name="Zwiers L.-H."/>
            <person name="Turgeon B."/>
            <person name="Goodwin S."/>
            <person name="Spatafora J."/>
            <person name="Crous P."/>
            <person name="Grigoriev I."/>
        </authorList>
    </citation>
    <scope>NUCLEOTIDE SEQUENCE</scope>
    <source>
        <strain evidence="2">CBS 121739</strain>
    </source>
</reference>
<evidence type="ECO:0000256" key="1">
    <source>
        <dbReference type="RuleBase" id="RU365099"/>
    </source>
</evidence>
<dbReference type="Gene3D" id="1.10.1510.10">
    <property type="entry name" value="Uncharacterised protein YqeY/AIM41 PF09424, N-terminal domain"/>
    <property type="match status" value="1"/>
</dbReference>
<dbReference type="InterPro" id="IPR042184">
    <property type="entry name" value="YqeY/Aim41_N"/>
</dbReference>
<dbReference type="PANTHER" id="PTHR28055">
    <property type="entry name" value="ALTERED INHERITANCE OF MITOCHONDRIA PROTEIN 41, MITOCHONDRIAL"/>
    <property type="match status" value="1"/>
</dbReference>
<dbReference type="InterPro" id="IPR019004">
    <property type="entry name" value="YqeY/Aim41"/>
</dbReference>
<proteinExistence type="inferred from homology"/>
<dbReference type="InterPro" id="IPR023168">
    <property type="entry name" value="GatB_Yqey_C_2"/>
</dbReference>
<keyword evidence="3" id="KW-1185">Reference proteome</keyword>
<dbReference type="PANTHER" id="PTHR28055:SF1">
    <property type="entry name" value="ALTERED INHERITANCE OF MITOCHONDRIA PROTEIN 41, MITOCHONDRIAL"/>
    <property type="match status" value="1"/>
</dbReference>
<dbReference type="Proteomes" id="UP000799437">
    <property type="component" value="Unassembled WGS sequence"/>
</dbReference>
<keyword evidence="1" id="KW-0496">Mitochondrion</keyword>
<comment type="similarity">
    <text evidence="1">Belongs to the AIM41 family.</text>
</comment>
<protein>
    <recommendedName>
        <fullName evidence="1">Altered inheritance of mitochondria protein 41</fullName>
    </recommendedName>
</protein>
<dbReference type="InterPro" id="IPR003789">
    <property type="entry name" value="Asn/Gln_tRNA_amidoTrase-B-like"/>
</dbReference>
<comment type="subcellular location">
    <subcellularLocation>
        <location evidence="1">Mitochondrion</location>
    </subcellularLocation>
</comment>
<dbReference type="SUPFAM" id="SSF89095">
    <property type="entry name" value="GatB/YqeY motif"/>
    <property type="match status" value="1"/>
</dbReference>
<accession>A0A6A6WLP1</accession>
<gene>
    <name evidence="1" type="primary">AIM41</name>
    <name evidence="2" type="ORF">EJ05DRAFT_25037</name>
</gene>
<evidence type="ECO:0000313" key="2">
    <source>
        <dbReference type="EMBL" id="KAF2763082.1"/>
    </source>
</evidence>
<dbReference type="OrthoDB" id="538640at2759"/>
<dbReference type="GO" id="GO:0005739">
    <property type="term" value="C:mitochondrion"/>
    <property type="evidence" value="ECO:0007669"/>
    <property type="project" value="UniProtKB-SubCell"/>
</dbReference>
<dbReference type="Gene3D" id="1.10.10.410">
    <property type="match status" value="1"/>
</dbReference>
<dbReference type="EMBL" id="ML996565">
    <property type="protein sequence ID" value="KAF2763082.1"/>
    <property type="molecule type" value="Genomic_DNA"/>
</dbReference>
<organism evidence="2 3">
    <name type="scientific">Pseudovirgaria hyperparasitica</name>
    <dbReference type="NCBI Taxonomy" id="470096"/>
    <lineage>
        <taxon>Eukaryota</taxon>
        <taxon>Fungi</taxon>
        <taxon>Dikarya</taxon>
        <taxon>Ascomycota</taxon>
        <taxon>Pezizomycotina</taxon>
        <taxon>Dothideomycetes</taxon>
        <taxon>Dothideomycetes incertae sedis</taxon>
        <taxon>Acrospermales</taxon>
        <taxon>Acrospermaceae</taxon>
        <taxon>Pseudovirgaria</taxon>
    </lineage>
</organism>
<name>A0A6A6WLP1_9PEZI</name>